<keyword evidence="3" id="KW-1185">Reference proteome</keyword>
<feature type="region of interest" description="Disordered" evidence="1">
    <location>
        <begin position="1"/>
        <end position="55"/>
    </location>
</feature>
<feature type="compositionally biased region" description="Polar residues" evidence="1">
    <location>
        <begin position="9"/>
        <end position="24"/>
    </location>
</feature>
<evidence type="ECO:0000313" key="2">
    <source>
        <dbReference type="EMBL" id="KAG5584041.1"/>
    </source>
</evidence>
<reference evidence="2 3" key="1">
    <citation type="submission" date="2020-09" db="EMBL/GenBank/DDBJ databases">
        <title>De no assembly of potato wild relative species, Solanum commersonii.</title>
        <authorList>
            <person name="Cho K."/>
        </authorList>
    </citation>
    <scope>NUCLEOTIDE SEQUENCE [LARGE SCALE GENOMIC DNA]</scope>
    <source>
        <strain evidence="2">LZ3.2</strain>
        <tissue evidence="2">Leaf</tissue>
    </source>
</reference>
<organism evidence="2 3">
    <name type="scientific">Solanum commersonii</name>
    <name type="common">Commerson's wild potato</name>
    <name type="synonym">Commerson's nightshade</name>
    <dbReference type="NCBI Taxonomy" id="4109"/>
    <lineage>
        <taxon>Eukaryota</taxon>
        <taxon>Viridiplantae</taxon>
        <taxon>Streptophyta</taxon>
        <taxon>Embryophyta</taxon>
        <taxon>Tracheophyta</taxon>
        <taxon>Spermatophyta</taxon>
        <taxon>Magnoliopsida</taxon>
        <taxon>eudicotyledons</taxon>
        <taxon>Gunneridae</taxon>
        <taxon>Pentapetalae</taxon>
        <taxon>asterids</taxon>
        <taxon>lamiids</taxon>
        <taxon>Solanales</taxon>
        <taxon>Solanaceae</taxon>
        <taxon>Solanoideae</taxon>
        <taxon>Solaneae</taxon>
        <taxon>Solanum</taxon>
    </lineage>
</organism>
<dbReference type="AlphaFoldDB" id="A0A9J5X6X6"/>
<evidence type="ECO:0000313" key="3">
    <source>
        <dbReference type="Proteomes" id="UP000824120"/>
    </source>
</evidence>
<dbReference type="Proteomes" id="UP000824120">
    <property type="component" value="Chromosome 9"/>
</dbReference>
<comment type="caution">
    <text evidence="2">The sequence shown here is derived from an EMBL/GenBank/DDBJ whole genome shotgun (WGS) entry which is preliminary data.</text>
</comment>
<sequence>MEVDRNKGYSLQMSSERNRNLQQSLRDRFKGCRQRENSKKEMESPLKFPLNDEEEPAQVIGEKRNLEQSLREM</sequence>
<feature type="compositionally biased region" description="Basic and acidic residues" evidence="1">
    <location>
        <begin position="25"/>
        <end position="44"/>
    </location>
</feature>
<dbReference type="EMBL" id="JACXVP010000009">
    <property type="protein sequence ID" value="KAG5584041.1"/>
    <property type="molecule type" value="Genomic_DNA"/>
</dbReference>
<protein>
    <submittedName>
        <fullName evidence="2">Uncharacterized protein</fullName>
    </submittedName>
</protein>
<proteinExistence type="predicted"/>
<gene>
    <name evidence="2" type="ORF">H5410_044475</name>
</gene>
<name>A0A9J5X6X6_SOLCO</name>
<evidence type="ECO:0000256" key="1">
    <source>
        <dbReference type="SAM" id="MobiDB-lite"/>
    </source>
</evidence>
<accession>A0A9J5X6X6</accession>